<dbReference type="InterPro" id="IPR015864">
    <property type="entry name" value="FAD_synthase"/>
</dbReference>
<dbReference type="RefSeq" id="WP_119600562.1">
    <property type="nucleotide sequence ID" value="NZ_QXQA01000009.1"/>
</dbReference>
<name>A0A3A1V2H5_9BACL</name>
<sequence length="316" mass="34484">MEVIPLSYPLNNPEALTGGKKLSIAIGFFDGVHRGHQNVIKAATAHAKQSDMRSAVLTFSPHPKEVLGQGDPHYRCLTPISSKTQLIEELGVDVVFVMKFDLSFASLSPGQFVSEVLRPLGVAHAAVGFDFTFGSKGSGTAEMLRELGGADISVHIEEPLYEDGMKVSSTFTKESLESGDLAMANKLLGRPYEVTGTVVHGDGRGRTIGFPTANLDLDDPYVTPRLGVYAITAWIDGESFGGVLNHGKKPTFNNTEVVPVMEAHLFDFDRDIYGKEIRVQFQSFIRPEQKFGSVTELIAQIAADSDQARKWLAERK</sequence>
<dbReference type="GO" id="GO:0008531">
    <property type="term" value="F:riboflavin kinase activity"/>
    <property type="evidence" value="ECO:0007669"/>
    <property type="project" value="UniProtKB-UniRule"/>
</dbReference>
<keyword evidence="12" id="KW-0511">Multifunctional enzyme</keyword>
<dbReference type="UniPathway" id="UPA00277">
    <property type="reaction ID" value="UER00407"/>
</dbReference>
<evidence type="ECO:0000256" key="11">
    <source>
        <dbReference type="ARBA" id="ARBA00022840"/>
    </source>
</evidence>
<dbReference type="InterPro" id="IPR023468">
    <property type="entry name" value="Riboflavin_kinase"/>
</dbReference>
<dbReference type="NCBIfam" id="TIGR00083">
    <property type="entry name" value="ribF"/>
    <property type="match status" value="1"/>
</dbReference>
<dbReference type="GO" id="GO:0003919">
    <property type="term" value="F:FMN adenylyltransferase activity"/>
    <property type="evidence" value="ECO:0007669"/>
    <property type="project" value="UniProtKB-UniRule"/>
</dbReference>
<evidence type="ECO:0000256" key="5">
    <source>
        <dbReference type="ARBA" id="ARBA00022643"/>
    </source>
</evidence>
<proteinExistence type="inferred from homology"/>
<dbReference type="InterPro" id="IPR014729">
    <property type="entry name" value="Rossmann-like_a/b/a_fold"/>
</dbReference>
<dbReference type="SUPFAM" id="SSF82114">
    <property type="entry name" value="Riboflavin kinase-like"/>
    <property type="match status" value="1"/>
</dbReference>
<feature type="domain" description="Riboflavin kinase" evidence="16">
    <location>
        <begin position="187"/>
        <end position="313"/>
    </location>
</feature>
<keyword evidence="10 15" id="KW-0274">FAD</keyword>
<keyword evidence="4 15" id="KW-0285">Flavoprotein</keyword>
<dbReference type="FunFam" id="3.40.50.620:FF:000021">
    <property type="entry name" value="Riboflavin biosynthesis protein"/>
    <property type="match status" value="1"/>
</dbReference>
<dbReference type="GO" id="GO:0009398">
    <property type="term" value="P:FMN biosynthetic process"/>
    <property type="evidence" value="ECO:0007669"/>
    <property type="project" value="UniProtKB-UniRule"/>
</dbReference>
<comment type="pathway">
    <text evidence="2 15">Cofactor biosynthesis; FAD biosynthesis; FAD from FMN: step 1/1.</text>
</comment>
<dbReference type="Gene3D" id="3.40.50.620">
    <property type="entry name" value="HUPs"/>
    <property type="match status" value="1"/>
</dbReference>
<evidence type="ECO:0000256" key="15">
    <source>
        <dbReference type="PIRNR" id="PIRNR004491"/>
    </source>
</evidence>
<reference evidence="17 18" key="1">
    <citation type="submission" date="2018-09" db="EMBL/GenBank/DDBJ databases">
        <title>Paenibacillus aracenensis nov. sp. isolated from a cave in southern Spain.</title>
        <authorList>
            <person name="Jurado V."/>
            <person name="Gutierrez-Patricio S."/>
            <person name="Gonzalez-Pimentel J.L."/>
            <person name="Miller A.Z."/>
            <person name="Laiz L."/>
            <person name="Saiz-Jimenez C."/>
        </authorList>
    </citation>
    <scope>NUCLEOTIDE SEQUENCE [LARGE SCALE GENOMIC DNA]</scope>
    <source>
        <strain evidence="17 18">DSM 22867</strain>
    </source>
</reference>
<evidence type="ECO:0000256" key="2">
    <source>
        <dbReference type="ARBA" id="ARBA00004726"/>
    </source>
</evidence>
<comment type="catalytic activity">
    <reaction evidence="14 15">
        <text>FMN + ATP + H(+) = FAD + diphosphate</text>
        <dbReference type="Rhea" id="RHEA:17237"/>
        <dbReference type="ChEBI" id="CHEBI:15378"/>
        <dbReference type="ChEBI" id="CHEBI:30616"/>
        <dbReference type="ChEBI" id="CHEBI:33019"/>
        <dbReference type="ChEBI" id="CHEBI:57692"/>
        <dbReference type="ChEBI" id="CHEBI:58210"/>
        <dbReference type="EC" id="2.7.7.2"/>
    </reaction>
</comment>
<gene>
    <name evidence="17" type="ORF">D3P08_15295</name>
</gene>
<evidence type="ECO:0000256" key="14">
    <source>
        <dbReference type="ARBA" id="ARBA00049494"/>
    </source>
</evidence>
<organism evidence="17 18">
    <name type="scientific">Paenibacillus nanensis</name>
    <dbReference type="NCBI Taxonomy" id="393251"/>
    <lineage>
        <taxon>Bacteria</taxon>
        <taxon>Bacillati</taxon>
        <taxon>Bacillota</taxon>
        <taxon>Bacilli</taxon>
        <taxon>Bacillales</taxon>
        <taxon>Paenibacillaceae</taxon>
        <taxon>Paenibacillus</taxon>
    </lineage>
</organism>
<comment type="function">
    <text evidence="1">Catalyzes the phosphorylation of riboflavin to FMN followed by the adenylation of FMN to FAD.</text>
</comment>
<comment type="pathway">
    <text evidence="3 15">Cofactor biosynthesis; FMN biosynthesis; FMN from riboflavin (ATP route): step 1/1.</text>
</comment>
<dbReference type="CDD" id="cd02064">
    <property type="entry name" value="FAD_synthetase_N"/>
    <property type="match status" value="1"/>
</dbReference>
<keyword evidence="6 15" id="KW-0808">Transferase</keyword>
<dbReference type="PANTHER" id="PTHR22749:SF6">
    <property type="entry name" value="RIBOFLAVIN KINASE"/>
    <property type="match status" value="1"/>
</dbReference>
<comment type="similarity">
    <text evidence="15">Belongs to the ribF family.</text>
</comment>
<dbReference type="NCBIfam" id="NF004162">
    <property type="entry name" value="PRK05627.1-5"/>
    <property type="match status" value="1"/>
</dbReference>
<dbReference type="Gene3D" id="2.40.30.30">
    <property type="entry name" value="Riboflavin kinase-like"/>
    <property type="match status" value="1"/>
</dbReference>
<evidence type="ECO:0000313" key="17">
    <source>
        <dbReference type="EMBL" id="RIX51780.1"/>
    </source>
</evidence>
<dbReference type="InterPro" id="IPR002606">
    <property type="entry name" value="Riboflavin_kinase_bac"/>
</dbReference>
<keyword evidence="9 15" id="KW-0418">Kinase</keyword>
<dbReference type="GO" id="GO:0005524">
    <property type="term" value="F:ATP binding"/>
    <property type="evidence" value="ECO:0007669"/>
    <property type="project" value="UniProtKB-UniRule"/>
</dbReference>
<dbReference type="Pfam" id="PF06574">
    <property type="entry name" value="FAD_syn"/>
    <property type="match status" value="1"/>
</dbReference>
<dbReference type="SMART" id="SM00904">
    <property type="entry name" value="Flavokinase"/>
    <property type="match status" value="1"/>
</dbReference>
<dbReference type="Pfam" id="PF01687">
    <property type="entry name" value="Flavokinase"/>
    <property type="match status" value="1"/>
</dbReference>
<evidence type="ECO:0000256" key="13">
    <source>
        <dbReference type="ARBA" id="ARBA00047880"/>
    </source>
</evidence>
<dbReference type="EC" id="2.7.7.2" evidence="15"/>
<evidence type="ECO:0000256" key="3">
    <source>
        <dbReference type="ARBA" id="ARBA00005201"/>
    </source>
</evidence>
<dbReference type="PANTHER" id="PTHR22749">
    <property type="entry name" value="RIBOFLAVIN KINASE/FMN ADENYLYLTRANSFERASE"/>
    <property type="match status" value="1"/>
</dbReference>
<evidence type="ECO:0000256" key="10">
    <source>
        <dbReference type="ARBA" id="ARBA00022827"/>
    </source>
</evidence>
<dbReference type="InterPro" id="IPR015865">
    <property type="entry name" value="Riboflavin_kinase_bac/euk"/>
</dbReference>
<dbReference type="PIRSF" id="PIRSF004491">
    <property type="entry name" value="FAD_Synth"/>
    <property type="match status" value="1"/>
</dbReference>
<dbReference type="OrthoDB" id="9803667at2"/>
<dbReference type="GO" id="GO:0009231">
    <property type="term" value="P:riboflavin biosynthetic process"/>
    <property type="evidence" value="ECO:0007669"/>
    <property type="project" value="InterPro"/>
</dbReference>
<evidence type="ECO:0000256" key="12">
    <source>
        <dbReference type="ARBA" id="ARBA00023268"/>
    </source>
</evidence>
<evidence type="ECO:0000256" key="7">
    <source>
        <dbReference type="ARBA" id="ARBA00022695"/>
    </source>
</evidence>
<evidence type="ECO:0000256" key="1">
    <source>
        <dbReference type="ARBA" id="ARBA00002121"/>
    </source>
</evidence>
<evidence type="ECO:0000259" key="16">
    <source>
        <dbReference type="SMART" id="SM00904"/>
    </source>
</evidence>
<dbReference type="Proteomes" id="UP000266482">
    <property type="component" value="Unassembled WGS sequence"/>
</dbReference>
<keyword evidence="5 15" id="KW-0288">FMN</keyword>
<dbReference type="EC" id="2.7.1.26" evidence="15"/>
<dbReference type="GO" id="GO:0006747">
    <property type="term" value="P:FAD biosynthetic process"/>
    <property type="evidence" value="ECO:0007669"/>
    <property type="project" value="UniProtKB-UniRule"/>
</dbReference>
<keyword evidence="8 15" id="KW-0547">Nucleotide-binding</keyword>
<dbReference type="UniPathway" id="UPA00276">
    <property type="reaction ID" value="UER00406"/>
</dbReference>
<dbReference type="SUPFAM" id="SSF52374">
    <property type="entry name" value="Nucleotidylyl transferase"/>
    <property type="match status" value="1"/>
</dbReference>
<accession>A0A3A1V2H5</accession>
<dbReference type="AlphaFoldDB" id="A0A3A1V2H5"/>
<evidence type="ECO:0000313" key="18">
    <source>
        <dbReference type="Proteomes" id="UP000266482"/>
    </source>
</evidence>
<evidence type="ECO:0000256" key="4">
    <source>
        <dbReference type="ARBA" id="ARBA00022630"/>
    </source>
</evidence>
<evidence type="ECO:0000256" key="8">
    <source>
        <dbReference type="ARBA" id="ARBA00022741"/>
    </source>
</evidence>
<keyword evidence="7 15" id="KW-0548">Nucleotidyltransferase</keyword>
<comment type="catalytic activity">
    <reaction evidence="13 15">
        <text>riboflavin + ATP = FMN + ADP + H(+)</text>
        <dbReference type="Rhea" id="RHEA:14357"/>
        <dbReference type="ChEBI" id="CHEBI:15378"/>
        <dbReference type="ChEBI" id="CHEBI:30616"/>
        <dbReference type="ChEBI" id="CHEBI:57986"/>
        <dbReference type="ChEBI" id="CHEBI:58210"/>
        <dbReference type="ChEBI" id="CHEBI:456216"/>
        <dbReference type="EC" id="2.7.1.26"/>
    </reaction>
</comment>
<dbReference type="NCBIfam" id="NF004160">
    <property type="entry name" value="PRK05627.1-3"/>
    <property type="match status" value="1"/>
</dbReference>
<dbReference type="FunFam" id="2.40.30.30:FF:000003">
    <property type="entry name" value="Riboflavin biosynthesis protein"/>
    <property type="match status" value="1"/>
</dbReference>
<evidence type="ECO:0000256" key="6">
    <source>
        <dbReference type="ARBA" id="ARBA00022679"/>
    </source>
</evidence>
<keyword evidence="11 15" id="KW-0067">ATP-binding</keyword>
<dbReference type="EMBL" id="QXQA01000009">
    <property type="protein sequence ID" value="RIX51780.1"/>
    <property type="molecule type" value="Genomic_DNA"/>
</dbReference>
<evidence type="ECO:0000256" key="9">
    <source>
        <dbReference type="ARBA" id="ARBA00022777"/>
    </source>
</evidence>
<dbReference type="InterPro" id="IPR023465">
    <property type="entry name" value="Riboflavin_kinase_dom_sf"/>
</dbReference>
<comment type="caution">
    <text evidence="17">The sequence shown here is derived from an EMBL/GenBank/DDBJ whole genome shotgun (WGS) entry which is preliminary data.</text>
</comment>
<protein>
    <recommendedName>
        <fullName evidence="15">Riboflavin biosynthesis protein</fullName>
    </recommendedName>
    <domain>
        <recommendedName>
            <fullName evidence="15">Riboflavin kinase</fullName>
            <ecNumber evidence="15">2.7.1.26</ecNumber>
        </recommendedName>
        <alternativeName>
            <fullName evidence="15">Flavokinase</fullName>
        </alternativeName>
    </domain>
    <domain>
        <recommendedName>
            <fullName evidence="15">FMN adenylyltransferase</fullName>
            <ecNumber evidence="15">2.7.7.2</ecNumber>
        </recommendedName>
        <alternativeName>
            <fullName evidence="15">FAD pyrophosphorylase</fullName>
        </alternativeName>
        <alternativeName>
            <fullName evidence="15">FAD synthase</fullName>
        </alternativeName>
    </domain>
</protein>
<keyword evidence="18" id="KW-1185">Reference proteome</keyword>